<proteinExistence type="predicted"/>
<gene>
    <name evidence="1" type="ORF">IQ26_05687</name>
</gene>
<keyword evidence="2" id="KW-1185">Reference proteome</keyword>
<organism evidence="1 2">
    <name type="scientific">Mesorhizobium tianshanense</name>
    <dbReference type="NCBI Taxonomy" id="39844"/>
    <lineage>
        <taxon>Bacteria</taxon>
        <taxon>Pseudomonadati</taxon>
        <taxon>Pseudomonadota</taxon>
        <taxon>Alphaproteobacteria</taxon>
        <taxon>Hyphomicrobiales</taxon>
        <taxon>Phyllobacteriaceae</taxon>
        <taxon>Mesorhizobium</taxon>
    </lineage>
</organism>
<comment type="caution">
    <text evidence="1">The sequence shown here is derived from an EMBL/GenBank/DDBJ whole genome shotgun (WGS) entry which is preliminary data.</text>
</comment>
<protein>
    <submittedName>
        <fullName evidence="1">Uncharacterized protein</fullName>
    </submittedName>
</protein>
<sequence length="50" mass="5597">MQSRKVSDSIFTRLGDGPAIRALVYEFHDLIETGPAYNGAWRFTGQEPPT</sequence>
<accession>A0A562N544</accession>
<reference evidence="1 2" key="1">
    <citation type="journal article" date="2015" name="Stand. Genomic Sci.">
        <title>Genomic Encyclopedia of Bacterial and Archaeal Type Strains, Phase III: the genomes of soil and plant-associated and newly described type strains.</title>
        <authorList>
            <person name="Whitman W.B."/>
            <person name="Woyke T."/>
            <person name="Klenk H.P."/>
            <person name="Zhou Y."/>
            <person name="Lilburn T.G."/>
            <person name="Beck B.J."/>
            <person name="De Vos P."/>
            <person name="Vandamme P."/>
            <person name="Eisen J.A."/>
            <person name="Garrity G."/>
            <person name="Hugenholtz P."/>
            <person name="Kyrpides N.C."/>
        </authorList>
    </citation>
    <scope>NUCLEOTIDE SEQUENCE [LARGE SCALE GENOMIC DNA]</scope>
    <source>
        <strain evidence="1 2">CGMCC 1.2546</strain>
    </source>
</reference>
<dbReference type="EMBL" id="VLKT01000044">
    <property type="protein sequence ID" value="TWI26991.1"/>
    <property type="molecule type" value="Genomic_DNA"/>
</dbReference>
<dbReference type="Proteomes" id="UP000317122">
    <property type="component" value="Unassembled WGS sequence"/>
</dbReference>
<name>A0A562N544_9HYPH</name>
<evidence type="ECO:0000313" key="1">
    <source>
        <dbReference type="EMBL" id="TWI26991.1"/>
    </source>
</evidence>
<evidence type="ECO:0000313" key="2">
    <source>
        <dbReference type="Proteomes" id="UP000317122"/>
    </source>
</evidence>
<dbReference type="AlphaFoldDB" id="A0A562N544"/>